<keyword evidence="2" id="KW-1185">Reference proteome</keyword>
<dbReference type="EMBL" id="BJUM01000030">
    <property type="protein sequence ID" value="GEK56010.1"/>
    <property type="molecule type" value="Genomic_DNA"/>
</dbReference>
<evidence type="ECO:0000313" key="1">
    <source>
        <dbReference type="EMBL" id="GEK56010.1"/>
    </source>
</evidence>
<dbReference type="RefSeq" id="WP_089349038.1">
    <property type="nucleotide sequence ID" value="NZ_BJUM01000030.1"/>
</dbReference>
<accession>A0A510XY89</accession>
<protein>
    <recommendedName>
        <fullName evidence="3">Lipoyl-binding domain-containing protein</fullName>
    </recommendedName>
</protein>
<evidence type="ECO:0008006" key="3">
    <source>
        <dbReference type="Google" id="ProtNLM"/>
    </source>
</evidence>
<name>A0A510XY89_9GAMM</name>
<reference evidence="1 2" key="1">
    <citation type="submission" date="2019-07" db="EMBL/GenBank/DDBJ databases">
        <title>Whole genome shotgun sequence of Pseudoalteromonas espejiana NBRC 102222.</title>
        <authorList>
            <person name="Hosoyama A."/>
            <person name="Uohara A."/>
            <person name="Ohji S."/>
            <person name="Ichikawa N."/>
        </authorList>
    </citation>
    <scope>NUCLEOTIDE SEQUENCE [LARGE SCALE GENOMIC DNA]</scope>
    <source>
        <strain evidence="1 2">NBRC 102222</strain>
    </source>
</reference>
<evidence type="ECO:0000313" key="2">
    <source>
        <dbReference type="Proteomes" id="UP000321419"/>
    </source>
</evidence>
<dbReference type="OrthoDB" id="9812676at2"/>
<dbReference type="AlphaFoldDB" id="A0A510XY89"/>
<dbReference type="InterPro" id="IPR011053">
    <property type="entry name" value="Single_hybrid_motif"/>
</dbReference>
<dbReference type="Gene3D" id="2.40.50.100">
    <property type="match status" value="1"/>
</dbReference>
<organism evidence="1 2">
    <name type="scientific">Pseudoalteromonas espejiana</name>
    <dbReference type="NCBI Taxonomy" id="28107"/>
    <lineage>
        <taxon>Bacteria</taxon>
        <taxon>Pseudomonadati</taxon>
        <taxon>Pseudomonadota</taxon>
        <taxon>Gammaproteobacteria</taxon>
        <taxon>Alteromonadales</taxon>
        <taxon>Pseudoalteromonadaceae</taxon>
        <taxon>Pseudoalteromonas</taxon>
    </lineage>
</organism>
<dbReference type="Proteomes" id="UP000321419">
    <property type="component" value="Unassembled WGS sequence"/>
</dbReference>
<comment type="caution">
    <text evidence="1">The sequence shown here is derived from an EMBL/GenBank/DDBJ whole genome shotgun (WGS) entry which is preliminary data.</text>
</comment>
<proteinExistence type="predicted"/>
<gene>
    <name evidence="1" type="ORF">PES01_28550</name>
</gene>
<sequence length="166" mass="18959">MFTINLFLAVTFSATLNINTPEIQEYLYSREQGEILEIYVSKGDKVKKQDPLILYIAAKEEKYLNSTFDGIITYSSEFGSKSFFRQGELLFKIKSKAVYAVLSSLSTSNFESFLKVGTLICSEEYNSPFEVFRVNNKTILVSMKLNSDVLQKHVTSEISTFYICNQ</sequence>
<dbReference type="SUPFAM" id="SSF51230">
    <property type="entry name" value="Single hybrid motif"/>
    <property type="match status" value="1"/>
</dbReference>